<name>A0A3N4MKL9_9BACT</name>
<dbReference type="RefSeq" id="WP_120517064.1">
    <property type="nucleotide sequence ID" value="NZ_QXZY01000008.1"/>
</dbReference>
<reference evidence="2" key="1">
    <citation type="submission" date="2018-11" db="EMBL/GenBank/DDBJ databases">
        <title>Chitinophaga lutea sp.nov., isolate from arsenic contaminated soil.</title>
        <authorList>
            <person name="Zong Y."/>
        </authorList>
    </citation>
    <scope>NUCLEOTIDE SEQUENCE [LARGE SCALE GENOMIC DNA]</scope>
    <source>
        <strain evidence="2">YLT18</strain>
    </source>
</reference>
<dbReference type="OrthoDB" id="678310at2"/>
<gene>
    <name evidence="1" type="ORF">EG028_15085</name>
</gene>
<keyword evidence="2" id="KW-1185">Reference proteome</keyword>
<organism evidence="1 2">
    <name type="scientific">Chitinophaga barathri</name>
    <dbReference type="NCBI Taxonomy" id="1647451"/>
    <lineage>
        <taxon>Bacteria</taxon>
        <taxon>Pseudomonadati</taxon>
        <taxon>Bacteroidota</taxon>
        <taxon>Chitinophagia</taxon>
        <taxon>Chitinophagales</taxon>
        <taxon>Chitinophagaceae</taxon>
        <taxon>Chitinophaga</taxon>
    </lineage>
</organism>
<protein>
    <submittedName>
        <fullName evidence="1">Uncharacterized protein</fullName>
    </submittedName>
</protein>
<sequence length="112" mass="13410">MTWEELVEKQGQQYKEHLNGYHDSLNKMIEEKDSLMQHMKCKTEAELPEPMRNVLKSNREAWENEWGMYGSRFKAMRIAQQKEVNNYFRQRDVVQTIDKSRTAKQNGRDIGD</sequence>
<accession>A0A3N4MKL9</accession>
<comment type="caution">
    <text evidence="1">The sequence shown here is derived from an EMBL/GenBank/DDBJ whole genome shotgun (WGS) entry which is preliminary data.</text>
</comment>
<proteinExistence type="predicted"/>
<evidence type="ECO:0000313" key="2">
    <source>
        <dbReference type="Proteomes" id="UP000279089"/>
    </source>
</evidence>
<dbReference type="AlphaFoldDB" id="A0A3N4MKL9"/>
<evidence type="ECO:0000313" key="1">
    <source>
        <dbReference type="EMBL" id="RPD40620.1"/>
    </source>
</evidence>
<dbReference type="Proteomes" id="UP000279089">
    <property type="component" value="Unassembled WGS sequence"/>
</dbReference>
<dbReference type="EMBL" id="RMBX01000007">
    <property type="protein sequence ID" value="RPD40620.1"/>
    <property type="molecule type" value="Genomic_DNA"/>
</dbReference>